<evidence type="ECO:0000313" key="4">
    <source>
        <dbReference type="EMBL" id="UYG17052.1"/>
    </source>
</evidence>
<evidence type="ECO:0000256" key="2">
    <source>
        <dbReference type="SAM" id="MobiDB-lite"/>
    </source>
</evidence>
<dbReference type="InterPro" id="IPR002711">
    <property type="entry name" value="HNH"/>
</dbReference>
<organism evidence="4 5">
    <name type="scientific">Brachybacterium huguangmaarense</name>
    <dbReference type="NCBI Taxonomy" id="1652028"/>
    <lineage>
        <taxon>Bacteria</taxon>
        <taxon>Bacillati</taxon>
        <taxon>Actinomycetota</taxon>
        <taxon>Actinomycetes</taxon>
        <taxon>Micrococcales</taxon>
        <taxon>Dermabacteraceae</taxon>
        <taxon>Brachybacterium</taxon>
    </lineage>
</organism>
<keyword evidence="4" id="KW-0255">Endonuclease</keyword>
<comment type="similarity">
    <text evidence="1">Belongs to the Rv1128c/1148c/1588c/1702c/1945/3466 family.</text>
</comment>
<dbReference type="SMART" id="SM00507">
    <property type="entry name" value="HNHc"/>
    <property type="match status" value="1"/>
</dbReference>
<dbReference type="EMBL" id="CP107020">
    <property type="protein sequence ID" value="UYG17052.1"/>
    <property type="molecule type" value="Genomic_DNA"/>
</dbReference>
<keyword evidence="5" id="KW-1185">Reference proteome</keyword>
<evidence type="ECO:0000313" key="5">
    <source>
        <dbReference type="Proteomes" id="UP001164305"/>
    </source>
</evidence>
<feature type="domain" description="HNH nuclease" evidence="3">
    <location>
        <begin position="421"/>
        <end position="472"/>
    </location>
</feature>
<feature type="compositionally biased region" description="Low complexity" evidence="2">
    <location>
        <begin position="1"/>
        <end position="26"/>
    </location>
</feature>
<protein>
    <submittedName>
        <fullName evidence="4">HNH endonuclease</fullName>
    </submittedName>
</protein>
<dbReference type="InterPro" id="IPR003615">
    <property type="entry name" value="HNH_nuc"/>
</dbReference>
<evidence type="ECO:0000256" key="1">
    <source>
        <dbReference type="ARBA" id="ARBA00023450"/>
    </source>
</evidence>
<reference evidence="4" key="1">
    <citation type="submission" date="2022-10" db="EMBL/GenBank/DDBJ databases">
        <title>Whole-Genome Sequencing of Brachybacterium huguangmaarense BRM-3, Isolated from Betula schmidtii.</title>
        <authorList>
            <person name="Haam D."/>
        </authorList>
    </citation>
    <scope>NUCLEOTIDE SEQUENCE</scope>
    <source>
        <strain evidence="4">BRM-3</strain>
    </source>
</reference>
<feature type="region of interest" description="Disordered" evidence="2">
    <location>
        <begin position="306"/>
        <end position="375"/>
    </location>
</feature>
<name>A0ABY6G1R7_9MICO</name>
<dbReference type="Pfam" id="PF02720">
    <property type="entry name" value="DUF222"/>
    <property type="match status" value="1"/>
</dbReference>
<dbReference type="GO" id="GO:0004519">
    <property type="term" value="F:endonuclease activity"/>
    <property type="evidence" value="ECO:0007669"/>
    <property type="project" value="UniProtKB-KW"/>
</dbReference>
<feature type="region of interest" description="Disordered" evidence="2">
    <location>
        <begin position="1"/>
        <end position="31"/>
    </location>
</feature>
<dbReference type="Proteomes" id="UP001164305">
    <property type="component" value="Chromosome"/>
</dbReference>
<dbReference type="Pfam" id="PF01844">
    <property type="entry name" value="HNH"/>
    <property type="match status" value="1"/>
</dbReference>
<keyword evidence="4" id="KW-0540">Nuclease</keyword>
<proteinExistence type="inferred from homology"/>
<accession>A0ABY6G1R7</accession>
<keyword evidence="4" id="KW-0378">Hydrolase</keyword>
<dbReference type="Gene3D" id="1.10.30.50">
    <property type="match status" value="1"/>
</dbReference>
<dbReference type="RefSeq" id="WP_263594261.1">
    <property type="nucleotide sequence ID" value="NZ_CP107020.1"/>
</dbReference>
<dbReference type="InterPro" id="IPR003870">
    <property type="entry name" value="DUF222"/>
</dbReference>
<gene>
    <name evidence="4" type="ORF">BRM3_01030</name>
</gene>
<dbReference type="CDD" id="cd00085">
    <property type="entry name" value="HNHc"/>
    <property type="match status" value="1"/>
</dbReference>
<feature type="region of interest" description="Disordered" evidence="2">
    <location>
        <begin position="218"/>
        <end position="247"/>
    </location>
</feature>
<evidence type="ECO:0000259" key="3">
    <source>
        <dbReference type="SMART" id="SM00507"/>
    </source>
</evidence>
<sequence length="587" mass="61801">MPGNTGTRAITTGATARAGAGDDAGPPGAPTLLPREDAELLGSRIQAHAAHIAESTCELLLLVAAFERGEALRWFTGLKSVAHWLSWACSMSLATAREHVRVSRALAHLPATVEEFRAGRLSYSKVREMSRVVGLVDESTLLDLARAMTASQLARTVAGFRAAAGTRLGQEVVREASWRVREDGMVEIRAVLPPETGAEVVTALDLALDRDGTVPVAGDGIDRDPVLDPGATGDEGATVGDGAARGAVCTEPPPLVHRKVDALVELARAYLDAAPVDRSGDDRHLVLVHVTADALAAAHVELAVSSGEAAPRTRAVASGRARRTRRRHLDPRARSVPAGTPRAPAVGSAGGVGRKRWSRPSSRPPRPVLDGPQRAGIAGLGPVEAATAERLTCTGRVALVVTDAQGEVLHLGRSRRLASRAQRRALGVRDGRCVFPGCEQTRNLDAHHLVPWAEGGDTDLENLALLCRRHHVMVHEGGLRLARRPAGPTGASRFAVLDVDGVPVEARWPDGLETIATVPVDSDADLDAAADLDADLDLDPVLGTERGPAPDRIFPATGGYGFSLRDCVGVLCEASVLTRTRSPMPQG</sequence>
<feature type="compositionally biased region" description="Basic residues" evidence="2">
    <location>
        <begin position="320"/>
        <end position="329"/>
    </location>
</feature>